<protein>
    <submittedName>
        <fullName evidence="1">Uncharacterized conserved protein YjgD, DUF1641 family</fullName>
    </submittedName>
</protein>
<dbReference type="EMBL" id="FWWY01000001">
    <property type="protein sequence ID" value="SMC05164.1"/>
    <property type="molecule type" value="Genomic_DNA"/>
</dbReference>
<reference evidence="2" key="1">
    <citation type="submission" date="2017-04" db="EMBL/GenBank/DDBJ databases">
        <authorList>
            <person name="Varghese N."/>
            <person name="Submissions S."/>
        </authorList>
    </citation>
    <scope>NUCLEOTIDE SEQUENCE [LARGE SCALE GENOMIC DNA]</scope>
    <source>
        <strain evidence="2">DSM 9293</strain>
    </source>
</reference>
<evidence type="ECO:0000313" key="1">
    <source>
        <dbReference type="EMBL" id="SMC05164.1"/>
    </source>
</evidence>
<dbReference type="PANTHER" id="PTHR38433:SF1">
    <property type="entry name" value="DUF1641 DOMAIN-CONTAINING PROTEIN"/>
    <property type="match status" value="1"/>
</dbReference>
<dbReference type="RefSeq" id="WP_084661509.1">
    <property type="nucleotide sequence ID" value="NZ_FWWY01000001.1"/>
</dbReference>
<accession>A0A1W1WFU1</accession>
<dbReference type="AlphaFoldDB" id="A0A1W1WFU1"/>
<name>A0A1W1WFU1_SULTA</name>
<sequence length="336" mass="36206">MATIQVSNETLGEWTALLTALRDSATPAMAERIGNMLNSLGQLTQRAAEPGALDALDTVIERHDTIKTSLDQLAQWQQDGTWKALTEFTALLTAVKNSATPAMAERLGTLLANSGDLATLLTDPDAKALVTETFDHSAALTDMLAQLGQWHQDGTWKALTEFTALLTAVKNSATPAMAERVGTLMSQFGTLAAKATDSDALHAIDHLLDNQHVLLTMMDQLIVWQKNGTWNALVELTSTAKAIKDSLNPVMIERLATVAQQAGNALNQALTSGLLDLGLDLFAQLTDAFAEAQTDSRKVTLGSMLRMLKEPEIQVSLKTLFGLLRRLPTVLESTTS</sequence>
<organism evidence="1 2">
    <name type="scientific">Sulfobacillus thermosulfidooxidans (strain DSM 9293 / VKM B-1269 / AT-1)</name>
    <dbReference type="NCBI Taxonomy" id="929705"/>
    <lineage>
        <taxon>Bacteria</taxon>
        <taxon>Bacillati</taxon>
        <taxon>Bacillota</taxon>
        <taxon>Clostridia</taxon>
        <taxon>Eubacteriales</taxon>
        <taxon>Clostridiales Family XVII. Incertae Sedis</taxon>
        <taxon>Sulfobacillus</taxon>
    </lineage>
</organism>
<dbReference type="OrthoDB" id="2090069at2"/>
<dbReference type="Pfam" id="PF07849">
    <property type="entry name" value="DUF1641"/>
    <property type="match status" value="1"/>
</dbReference>
<dbReference type="InterPro" id="IPR012440">
    <property type="entry name" value="DUF1641"/>
</dbReference>
<dbReference type="PANTHER" id="PTHR38433">
    <property type="match status" value="1"/>
</dbReference>
<keyword evidence="2" id="KW-1185">Reference proteome</keyword>
<evidence type="ECO:0000313" key="2">
    <source>
        <dbReference type="Proteomes" id="UP000192660"/>
    </source>
</evidence>
<proteinExistence type="predicted"/>
<dbReference type="Proteomes" id="UP000192660">
    <property type="component" value="Unassembled WGS sequence"/>
</dbReference>
<gene>
    <name evidence="1" type="ORF">SAMN00768000_2068</name>
</gene>